<comment type="caution">
    <text evidence="3">The sequence shown here is derived from an EMBL/GenBank/DDBJ whole genome shotgun (WGS) entry which is preliminary data.</text>
</comment>
<dbReference type="InterPro" id="IPR002178">
    <property type="entry name" value="PTS_EIIA_type-2_dom"/>
</dbReference>
<feature type="signal peptide" evidence="1">
    <location>
        <begin position="1"/>
        <end position="20"/>
    </location>
</feature>
<dbReference type="EMBL" id="JAGKQQ010000001">
    <property type="protein sequence ID" value="MBP3953776.1"/>
    <property type="molecule type" value="Genomic_DNA"/>
</dbReference>
<keyword evidence="4" id="KW-1185">Reference proteome</keyword>
<dbReference type="PANTHER" id="PTHR47738">
    <property type="entry name" value="PTS SYSTEM FRUCTOSE-LIKE EIIA COMPONENT-RELATED"/>
    <property type="match status" value="1"/>
</dbReference>
<organism evidence="3 4">
    <name type="scientific">Gemmata palustris</name>
    <dbReference type="NCBI Taxonomy" id="2822762"/>
    <lineage>
        <taxon>Bacteria</taxon>
        <taxon>Pseudomonadati</taxon>
        <taxon>Planctomycetota</taxon>
        <taxon>Planctomycetia</taxon>
        <taxon>Gemmatales</taxon>
        <taxon>Gemmataceae</taxon>
        <taxon>Gemmata</taxon>
    </lineage>
</organism>
<dbReference type="CDD" id="cd00211">
    <property type="entry name" value="PTS_IIA_fru"/>
    <property type="match status" value="1"/>
</dbReference>
<proteinExistence type="predicted"/>
<dbReference type="Gene3D" id="3.40.930.10">
    <property type="entry name" value="Mannitol-specific EII, Chain A"/>
    <property type="match status" value="1"/>
</dbReference>
<dbReference type="RefSeq" id="WP_210651541.1">
    <property type="nucleotide sequence ID" value="NZ_JAGKQQ010000001.1"/>
</dbReference>
<name>A0ABS5BJ90_9BACT</name>
<protein>
    <submittedName>
        <fullName evidence="3">PTS sugar transporter subunit IIA</fullName>
    </submittedName>
</protein>
<dbReference type="PANTHER" id="PTHR47738:SF2">
    <property type="entry name" value="PTS SYSTEM FRUCTOSE-LIKE EIIA COMPONENT"/>
    <property type="match status" value="1"/>
</dbReference>
<gene>
    <name evidence="3" type="ORF">J8F10_00475</name>
</gene>
<dbReference type="SUPFAM" id="SSF55804">
    <property type="entry name" value="Phoshotransferase/anion transport protein"/>
    <property type="match status" value="1"/>
</dbReference>
<accession>A0ABS5BJ90</accession>
<dbReference type="Proteomes" id="UP000676565">
    <property type="component" value="Unassembled WGS sequence"/>
</dbReference>
<dbReference type="PROSITE" id="PS51094">
    <property type="entry name" value="PTS_EIIA_TYPE_2"/>
    <property type="match status" value="1"/>
</dbReference>
<keyword evidence="1" id="KW-0732">Signal</keyword>
<evidence type="ECO:0000256" key="1">
    <source>
        <dbReference type="SAM" id="SignalP"/>
    </source>
</evidence>
<evidence type="ECO:0000259" key="2">
    <source>
        <dbReference type="PROSITE" id="PS51094"/>
    </source>
</evidence>
<evidence type="ECO:0000313" key="4">
    <source>
        <dbReference type="Proteomes" id="UP000676565"/>
    </source>
</evidence>
<keyword evidence="3" id="KW-0813">Transport</keyword>
<sequence length="175" mass="19035">MRLCNFIVRDAIIPSLAAPAAPGAPAPQGEARDATGVRAVKERVVREMVGALHAAGHFRASDVDDIVRAVLRREDLGTTGIGRHIAIPHSRHPAADRLIGTLALSRDGLPFDSLDGEPVYVFILLVSPQDRPGDHLRALEAVVRTMRNDDFVKQLRGCQTREEIWALLESAAPGW</sequence>
<evidence type="ECO:0000313" key="3">
    <source>
        <dbReference type="EMBL" id="MBP3953776.1"/>
    </source>
</evidence>
<feature type="domain" description="PTS EIIA type-2" evidence="2">
    <location>
        <begin position="24"/>
        <end position="171"/>
    </location>
</feature>
<dbReference type="Pfam" id="PF00359">
    <property type="entry name" value="PTS_EIIA_2"/>
    <property type="match status" value="1"/>
</dbReference>
<keyword evidence="3" id="KW-0762">Sugar transport</keyword>
<dbReference type="InterPro" id="IPR051541">
    <property type="entry name" value="PTS_SugarTrans_NitroReg"/>
</dbReference>
<dbReference type="InterPro" id="IPR016152">
    <property type="entry name" value="PTrfase/Anion_transptr"/>
</dbReference>
<feature type="chain" id="PRO_5046976540" evidence="1">
    <location>
        <begin position="21"/>
        <end position="175"/>
    </location>
</feature>
<reference evidence="3 4" key="1">
    <citation type="submission" date="2021-04" db="EMBL/GenBank/DDBJ databases">
        <authorList>
            <person name="Ivanova A."/>
        </authorList>
    </citation>
    <scope>NUCLEOTIDE SEQUENCE [LARGE SCALE GENOMIC DNA]</scope>
    <source>
        <strain evidence="3 4">G18</strain>
    </source>
</reference>